<dbReference type="RefSeq" id="WP_229345731.1">
    <property type="nucleotide sequence ID" value="NZ_JAJFAT010000009.1"/>
</dbReference>
<keyword evidence="1" id="KW-0175">Coiled coil</keyword>
<keyword evidence="3" id="KW-1185">Reference proteome</keyword>
<protein>
    <submittedName>
        <fullName evidence="2">Atg14 domain-containing protein</fullName>
    </submittedName>
</protein>
<comment type="caution">
    <text evidence="2">The sequence shown here is derived from an EMBL/GenBank/DDBJ whole genome shotgun (WGS) entry which is preliminary data.</text>
</comment>
<evidence type="ECO:0000313" key="3">
    <source>
        <dbReference type="Proteomes" id="UP001199296"/>
    </source>
</evidence>
<proteinExistence type="predicted"/>
<reference evidence="2 3" key="1">
    <citation type="submission" date="2021-10" db="EMBL/GenBank/DDBJ databases">
        <authorList>
            <person name="Grouzdev D.S."/>
            <person name="Pantiukh K.S."/>
            <person name="Krutkina M.S."/>
        </authorList>
    </citation>
    <scope>NUCLEOTIDE SEQUENCE [LARGE SCALE GENOMIC DNA]</scope>
    <source>
        <strain evidence="2 3">Z-7514</strain>
    </source>
</reference>
<evidence type="ECO:0000313" key="2">
    <source>
        <dbReference type="EMBL" id="MCC3145167.1"/>
    </source>
</evidence>
<name>A0AAW4WVN3_9FIRM</name>
<gene>
    <name evidence="2" type="ORF">LJ207_07500</name>
</gene>
<organism evidence="2 3">
    <name type="scientific">Halanaerobium polyolivorans</name>
    <dbReference type="NCBI Taxonomy" id="2886943"/>
    <lineage>
        <taxon>Bacteria</taxon>
        <taxon>Bacillati</taxon>
        <taxon>Bacillota</taxon>
        <taxon>Clostridia</taxon>
        <taxon>Halanaerobiales</taxon>
        <taxon>Halanaerobiaceae</taxon>
        <taxon>Halanaerobium</taxon>
    </lineage>
</organism>
<dbReference type="EMBL" id="JAJFAT010000009">
    <property type="protein sequence ID" value="MCC3145167.1"/>
    <property type="molecule type" value="Genomic_DNA"/>
</dbReference>
<feature type="coiled-coil region" evidence="1">
    <location>
        <begin position="9"/>
        <end position="53"/>
    </location>
</feature>
<accession>A0AAW4WVN3</accession>
<dbReference type="Proteomes" id="UP001199296">
    <property type="component" value="Unassembled WGS sequence"/>
</dbReference>
<dbReference type="AlphaFoldDB" id="A0AAW4WVN3"/>
<evidence type="ECO:0000256" key="1">
    <source>
        <dbReference type="SAM" id="Coils"/>
    </source>
</evidence>
<sequence>MQIKTREILAKIKELRREIDAKLKAAQEKSAVVQKKKRQLAAAELKLRSMRAAAVEIRAGKLSTEKEKELKEYFDYLKAELDDLGVKI</sequence>